<dbReference type="InterPro" id="IPR019776">
    <property type="entry name" value="Flagellar_basal_body_rod_CS"/>
</dbReference>
<dbReference type="Pfam" id="PF22692">
    <property type="entry name" value="LlgE_F_G_D1"/>
    <property type="match status" value="1"/>
</dbReference>
<dbReference type="InterPro" id="IPR001444">
    <property type="entry name" value="Flag_bb_rod_N"/>
</dbReference>
<comment type="subcellular location">
    <subcellularLocation>
        <location evidence="2">Bacterial flagellum basal body</location>
    </subcellularLocation>
</comment>
<name>A0A1L5F6C9_CLOKL</name>
<keyword evidence="6" id="KW-0969">Cilium</keyword>
<organism evidence="6 7">
    <name type="scientific">Clostridium kluyveri</name>
    <dbReference type="NCBI Taxonomy" id="1534"/>
    <lineage>
        <taxon>Bacteria</taxon>
        <taxon>Bacillati</taxon>
        <taxon>Bacillota</taxon>
        <taxon>Clostridia</taxon>
        <taxon>Eubacteriales</taxon>
        <taxon>Clostridiaceae</taxon>
        <taxon>Clostridium</taxon>
    </lineage>
</organism>
<proteinExistence type="inferred from homology"/>
<dbReference type="PROSITE" id="PS00588">
    <property type="entry name" value="FLAGELLA_BB_ROD"/>
    <property type="match status" value="1"/>
</dbReference>
<evidence type="ECO:0000256" key="1">
    <source>
        <dbReference type="ARBA" id="ARBA00009677"/>
    </source>
</evidence>
<sequence>MLRAIWNSASAMNAEQEKLNSISNNMANAETVGYKREVVNFQDLVYETLDRNGYPVNDEGENTINGTGVRTTNWLRDTLQGSLQETGLKANMAIDGEGFFRVTLQNGTQGYERAGNFNVNSMGELVDPDGNRLEVNLTEEGTNLMNSGVLLNNDNFTVDKKGQIYVNVDDNSVLYGKINVYNAVGQDSMLSIGDNIYLPAENVQITENQDANILQGYLEQSNVDLGREITDMILAQRAFALGAKGLTTADEMWGLINNMKR</sequence>
<dbReference type="NCBIfam" id="TIGR03506">
    <property type="entry name" value="FlgEFG_subfam"/>
    <property type="match status" value="1"/>
</dbReference>
<dbReference type="InterPro" id="IPR037925">
    <property type="entry name" value="FlgE/F/G-like"/>
</dbReference>
<dbReference type="Proteomes" id="UP000184604">
    <property type="component" value="Chromosome"/>
</dbReference>
<evidence type="ECO:0000313" key="6">
    <source>
        <dbReference type="EMBL" id="APM38559.1"/>
    </source>
</evidence>
<dbReference type="Pfam" id="PF00460">
    <property type="entry name" value="Flg_bb_rod"/>
    <property type="match status" value="1"/>
</dbReference>
<evidence type="ECO:0000313" key="7">
    <source>
        <dbReference type="Proteomes" id="UP000184604"/>
    </source>
</evidence>
<dbReference type="GO" id="GO:0071978">
    <property type="term" value="P:bacterial-type flagellum-dependent swarming motility"/>
    <property type="evidence" value="ECO:0007669"/>
    <property type="project" value="TreeGrafter"/>
</dbReference>
<evidence type="ECO:0000256" key="2">
    <source>
        <dbReference type="RuleBase" id="RU362116"/>
    </source>
</evidence>
<evidence type="ECO:0000259" key="3">
    <source>
        <dbReference type="Pfam" id="PF00460"/>
    </source>
</evidence>
<protein>
    <submittedName>
        <fullName evidence="6">Flagellar basal body rod protein FlgG</fullName>
    </submittedName>
</protein>
<feature type="domain" description="Flagellar hook protein FlgE/F/G-like D1" evidence="5">
    <location>
        <begin position="93"/>
        <end position="166"/>
    </location>
</feature>
<dbReference type="GO" id="GO:0009425">
    <property type="term" value="C:bacterial-type flagellum basal body"/>
    <property type="evidence" value="ECO:0007669"/>
    <property type="project" value="UniProtKB-SubCell"/>
</dbReference>
<comment type="similarity">
    <text evidence="1 2">Belongs to the flagella basal body rod proteins family.</text>
</comment>
<feature type="domain" description="Flagellar basal body rod protein N-terminal" evidence="3">
    <location>
        <begin position="7"/>
        <end position="35"/>
    </location>
</feature>
<dbReference type="Pfam" id="PF06429">
    <property type="entry name" value="Flg_bbr_C"/>
    <property type="match status" value="1"/>
</dbReference>
<dbReference type="InterPro" id="IPR010930">
    <property type="entry name" value="Flg_bb/hook_C_dom"/>
</dbReference>
<reference evidence="6 7" key="1">
    <citation type="submission" date="2016-12" db="EMBL/GenBank/DDBJ databases">
        <title>Complete genome sequence of Clostridium kluyveri JZZ isolated from the pit mud of a Chinese flavor liquor-making factory.</title>
        <authorList>
            <person name="Wang Y."/>
        </authorList>
    </citation>
    <scope>NUCLEOTIDE SEQUENCE [LARGE SCALE GENOMIC DNA]</scope>
    <source>
        <strain evidence="6 7">JZZ</strain>
    </source>
</reference>
<evidence type="ECO:0000259" key="4">
    <source>
        <dbReference type="Pfam" id="PF06429"/>
    </source>
</evidence>
<dbReference type="PANTHER" id="PTHR30435:SF19">
    <property type="entry name" value="FLAGELLAR BASAL-BODY ROD PROTEIN FLGG"/>
    <property type="match status" value="1"/>
</dbReference>
<accession>A0A1L5F6C9</accession>
<gene>
    <name evidence="6" type="primary">flgG</name>
    <name evidence="6" type="ORF">BS101_07295</name>
</gene>
<keyword evidence="6" id="KW-0966">Cell projection</keyword>
<dbReference type="SUPFAM" id="SSF117143">
    <property type="entry name" value="Flagellar hook protein flgE"/>
    <property type="match status" value="1"/>
</dbReference>
<evidence type="ECO:0000259" key="5">
    <source>
        <dbReference type="Pfam" id="PF22692"/>
    </source>
</evidence>
<dbReference type="AlphaFoldDB" id="A0A1L5F6C9"/>
<dbReference type="InterPro" id="IPR020013">
    <property type="entry name" value="Flagellar_FlgE/F/G"/>
</dbReference>
<keyword evidence="6" id="KW-0282">Flagellum</keyword>
<feature type="domain" description="Flagellar basal-body/hook protein C-terminal" evidence="4">
    <location>
        <begin position="215"/>
        <end position="259"/>
    </location>
</feature>
<dbReference type="InterPro" id="IPR053967">
    <property type="entry name" value="LlgE_F_G-like_D1"/>
</dbReference>
<dbReference type="RefSeq" id="WP_073538227.1">
    <property type="nucleotide sequence ID" value="NZ_CP018335.1"/>
</dbReference>
<keyword evidence="2" id="KW-0975">Bacterial flagellum</keyword>
<dbReference type="EMBL" id="CP018335">
    <property type="protein sequence ID" value="APM38559.1"/>
    <property type="molecule type" value="Genomic_DNA"/>
</dbReference>
<dbReference type="OrthoDB" id="9804559at2"/>
<dbReference type="PANTHER" id="PTHR30435">
    <property type="entry name" value="FLAGELLAR PROTEIN"/>
    <property type="match status" value="1"/>
</dbReference>